<reference evidence="1 3" key="1">
    <citation type="submission" date="2017-04" db="EMBL/GenBank/DDBJ databases">
        <title>The Characteristic of a Fine Plant Growth-Promoting Rhizobacteria Bacillus mycoides Gnyt1 and its Whole Genome Sequencing Analysis.</title>
        <authorList>
            <person name="Li J.H."/>
            <person name="Yao T."/>
        </authorList>
    </citation>
    <scope>NUCLEOTIDE SEQUENCE [LARGE SCALE GENOMIC DNA]</scope>
    <source>
        <strain evidence="1 3">Gnyt1</strain>
    </source>
</reference>
<name>A0A1W6A8L0_BACMY</name>
<evidence type="ECO:0000313" key="4">
    <source>
        <dbReference type="Proteomes" id="UP000305524"/>
    </source>
</evidence>
<dbReference type="Pfam" id="PF16723">
    <property type="entry name" value="DUF5065"/>
    <property type="match status" value="1"/>
</dbReference>
<dbReference type="AlphaFoldDB" id="A0A1W6A8L0"/>
<dbReference type="Gene3D" id="2.60.40.3720">
    <property type="match status" value="1"/>
</dbReference>
<dbReference type="EMBL" id="CP020743">
    <property type="protein sequence ID" value="ARJ22178.1"/>
    <property type="molecule type" value="Genomic_DNA"/>
</dbReference>
<dbReference type="Proteomes" id="UP000305524">
    <property type="component" value="Unassembled WGS sequence"/>
</dbReference>
<evidence type="ECO:0000313" key="2">
    <source>
        <dbReference type="EMBL" id="TKI87709.1"/>
    </source>
</evidence>
<evidence type="ECO:0000313" key="1">
    <source>
        <dbReference type="EMBL" id="ARJ22178.1"/>
    </source>
</evidence>
<dbReference type="RefSeq" id="WP_085311163.1">
    <property type="nucleotide sequence ID" value="NZ_CP020743.1"/>
</dbReference>
<accession>A0A1W6A8L0</accession>
<sequence>MKKLCSFALIGALTFSGLIVLDSTLPDKARAEVNTIKQASAVVDDWPWQTYFLLHHNADYLQELAPDTLKQGGTFDTTVYIGGKDVGVVKIYRLNGDGELQRYRTISAGEAGHHYYSRFTTPITTVYTPGTYVAVLKVDNSYYYGGSFQITK</sequence>
<dbReference type="InterPro" id="IPR031998">
    <property type="entry name" value="DUF5065"/>
</dbReference>
<dbReference type="EMBL" id="SZOD01000019">
    <property type="protein sequence ID" value="TKI87709.1"/>
    <property type="molecule type" value="Genomic_DNA"/>
</dbReference>
<dbReference type="Proteomes" id="UP000192932">
    <property type="component" value="Chromosome"/>
</dbReference>
<reference evidence="2 4" key="2">
    <citation type="journal article" date="2019" name="Environ. Microbiol.">
        <title>An active ?-lactamase is a part of an orchestrated cell wall stress resistance network of Bacillus subtilis and related rhizosphere species.</title>
        <authorList>
            <person name="Bucher T."/>
            <person name="Keren-Paz A."/>
            <person name="Hausser J."/>
            <person name="Olender T."/>
            <person name="Cytryn E."/>
            <person name="Kolodkin-Gal I."/>
        </authorList>
    </citation>
    <scope>NUCLEOTIDE SEQUENCE [LARGE SCALE GENOMIC DNA]</scope>
    <source>
        <strain evidence="2 4">I186</strain>
    </source>
</reference>
<protein>
    <submittedName>
        <fullName evidence="1">DUF5065 domain-containing protein</fullName>
    </submittedName>
    <submittedName>
        <fullName evidence="2">DUF5065 family protein</fullName>
    </submittedName>
</protein>
<evidence type="ECO:0000313" key="3">
    <source>
        <dbReference type="Proteomes" id="UP000192932"/>
    </source>
</evidence>
<gene>
    <name evidence="1" type="ORF">B7492_13480</name>
    <name evidence="2" type="ORF">FC701_00770</name>
</gene>
<organism evidence="1 3">
    <name type="scientific">Bacillus mycoides</name>
    <dbReference type="NCBI Taxonomy" id="1405"/>
    <lineage>
        <taxon>Bacteria</taxon>
        <taxon>Bacillati</taxon>
        <taxon>Bacillota</taxon>
        <taxon>Bacilli</taxon>
        <taxon>Bacillales</taxon>
        <taxon>Bacillaceae</taxon>
        <taxon>Bacillus</taxon>
        <taxon>Bacillus cereus group</taxon>
    </lineage>
</organism>
<proteinExistence type="predicted"/>